<dbReference type="Proteomes" id="UP000705823">
    <property type="component" value="Unassembled WGS sequence"/>
</dbReference>
<feature type="compositionally biased region" description="Acidic residues" evidence="1">
    <location>
        <begin position="104"/>
        <end position="125"/>
    </location>
</feature>
<feature type="compositionally biased region" description="Basic and acidic residues" evidence="1">
    <location>
        <begin position="126"/>
        <end position="137"/>
    </location>
</feature>
<evidence type="ECO:0000313" key="3">
    <source>
        <dbReference type="EMBL" id="TQQ80896.1"/>
    </source>
</evidence>
<keyword evidence="4" id="KW-1185">Reference proteome</keyword>
<organism evidence="3 4">
    <name type="scientific">Halonotius terrestris</name>
    <dbReference type="NCBI Taxonomy" id="2487750"/>
    <lineage>
        <taxon>Archaea</taxon>
        <taxon>Methanobacteriati</taxon>
        <taxon>Methanobacteriota</taxon>
        <taxon>Stenosarchaea group</taxon>
        <taxon>Halobacteria</taxon>
        <taxon>Halobacteriales</taxon>
        <taxon>Haloferacaceae</taxon>
        <taxon>Halonotius</taxon>
    </lineage>
</organism>
<reference evidence="3" key="1">
    <citation type="submission" date="2019-02" db="EMBL/GenBank/DDBJ databases">
        <title>Halonotius sp. a new haloarchaeum isolated from saline soil.</title>
        <authorList>
            <person name="Duran-Viseras A."/>
            <person name="Sanchez-Porro C."/>
            <person name="Ventosa A."/>
        </authorList>
    </citation>
    <scope>NUCLEOTIDE SEQUENCE</scope>
    <source>
        <strain evidence="3">F15B</strain>
    </source>
</reference>
<feature type="region of interest" description="Disordered" evidence="1">
    <location>
        <begin position="78"/>
        <end position="137"/>
    </location>
</feature>
<dbReference type="RefSeq" id="WP_142979458.1">
    <property type="nucleotide sequence ID" value="NZ_RKLU01000003.1"/>
</dbReference>
<evidence type="ECO:0000256" key="2">
    <source>
        <dbReference type="SAM" id="Phobius"/>
    </source>
</evidence>
<dbReference type="EMBL" id="RKLU01000003">
    <property type="protein sequence ID" value="TQQ80896.1"/>
    <property type="molecule type" value="Genomic_DNA"/>
</dbReference>
<feature type="transmembrane region" description="Helical" evidence="2">
    <location>
        <begin position="16"/>
        <end position="38"/>
    </location>
</feature>
<proteinExistence type="predicted"/>
<accession>A0A8J8P9C3</accession>
<dbReference type="AlphaFoldDB" id="A0A8J8P9C3"/>
<keyword evidence="2" id="KW-0472">Membrane</keyword>
<keyword evidence="2" id="KW-0812">Transmembrane</keyword>
<evidence type="ECO:0000256" key="1">
    <source>
        <dbReference type="SAM" id="MobiDB-lite"/>
    </source>
</evidence>
<name>A0A8J8P9C3_9EURY</name>
<dbReference type="OrthoDB" id="340456at2157"/>
<feature type="transmembrane region" description="Helical" evidence="2">
    <location>
        <begin position="50"/>
        <end position="71"/>
    </location>
</feature>
<gene>
    <name evidence="3" type="ORF">EGH24_06990</name>
</gene>
<evidence type="ECO:0000313" key="4">
    <source>
        <dbReference type="Proteomes" id="UP000705823"/>
    </source>
</evidence>
<keyword evidence="2" id="KW-1133">Transmembrane helix</keyword>
<protein>
    <submittedName>
        <fullName evidence="3">Uncharacterized protein</fullName>
    </submittedName>
</protein>
<sequence length="337" mass="36835">MQATPDLSDDLLQWPYLSLLLSSLAFGVVYLLYLFEIAPTLIGIFPRREITFLLGQLSVSLFAAYLVVVFVTRSDVISTSPQPPAQPDRPATAARSVGNGGTDVADDTGSDIDGDIGSDIDDDAADENHRSDEDRAREAALTQFTQALDEHLAMLCAWYIAAHPEPPAEPPASYEAFFEGEFAEIVRRLDFSTPHDAPGSQDATWLAWSALRLTEFRRETMAIIEVHAGSIEPTVTERLHNLANSRLTKRVITADEADLPGHLPADTALLLFTDADSDDPLEAHLDILREVLATHEADAASSLTPIDERDCWAGESPDPGVAWAAPDSDAEQYYKLF</sequence>
<comment type="caution">
    <text evidence="3">The sequence shown here is derived from an EMBL/GenBank/DDBJ whole genome shotgun (WGS) entry which is preliminary data.</text>
</comment>